<gene>
    <name evidence="1" type="ORF">MJG53_006805</name>
</gene>
<name>A0ACB9V5S3_9CETA</name>
<proteinExistence type="predicted"/>
<dbReference type="EMBL" id="CM043030">
    <property type="protein sequence ID" value="KAI4585271.1"/>
    <property type="molecule type" value="Genomic_DNA"/>
</dbReference>
<sequence length="179" mass="19999">MCGTWLVKLQLLLEMNREGTESIAFRHTLKKRTLSTHPKPLSENSRIRGSSAYKLKRNEHSVTSVWHPESYRMTQPVVCVNKLNDDSASKTVQAGMLSSGFSQTTVRTPYSQIGDNMEIQGKMAGEKSGEDKEPLHDTEVHCDRVCFSALHSGAGSIPISAQFLTLHHGRQDRFALKES</sequence>
<dbReference type="Proteomes" id="UP001057279">
    <property type="component" value="Linkage Group LG05"/>
</dbReference>
<protein>
    <submittedName>
        <fullName evidence="1">Uncharacterized protein</fullName>
    </submittedName>
</protein>
<keyword evidence="2" id="KW-1185">Reference proteome</keyword>
<evidence type="ECO:0000313" key="2">
    <source>
        <dbReference type="Proteomes" id="UP001057279"/>
    </source>
</evidence>
<accession>A0ACB9V5S3</accession>
<reference evidence="1" key="1">
    <citation type="submission" date="2022-03" db="EMBL/GenBank/DDBJ databases">
        <title>Genomic analyses of argali, domestic sheep and their hybrids provide insights into chromosomal evolution, heterosis and genetic basis of agronomic traits.</title>
        <authorList>
            <person name="Li M."/>
        </authorList>
    </citation>
    <scope>NUCLEOTIDE SEQUENCE</scope>
    <source>
        <strain evidence="1">F1 hybrid</strain>
    </source>
</reference>
<evidence type="ECO:0000313" key="1">
    <source>
        <dbReference type="EMBL" id="KAI4585271.1"/>
    </source>
</evidence>
<comment type="caution">
    <text evidence="1">The sequence shown here is derived from an EMBL/GenBank/DDBJ whole genome shotgun (WGS) entry which is preliminary data.</text>
</comment>
<organism evidence="1 2">
    <name type="scientific">Ovis ammon polii x Ovis aries</name>
    <dbReference type="NCBI Taxonomy" id="2918886"/>
    <lineage>
        <taxon>Eukaryota</taxon>
        <taxon>Metazoa</taxon>
        <taxon>Chordata</taxon>
        <taxon>Craniata</taxon>
        <taxon>Vertebrata</taxon>
        <taxon>Euteleostomi</taxon>
        <taxon>Mammalia</taxon>
        <taxon>Eutheria</taxon>
        <taxon>Laurasiatheria</taxon>
        <taxon>Artiodactyla</taxon>
        <taxon>Ruminantia</taxon>
        <taxon>Pecora</taxon>
        <taxon>Bovidae</taxon>
        <taxon>Caprinae</taxon>
        <taxon>Ovis</taxon>
    </lineage>
</organism>